<keyword evidence="2" id="KW-0539">Nucleus</keyword>
<dbReference type="PANTHER" id="PTHR15835">
    <property type="entry name" value="NUCLEAR-INTERACTING PARTNER OF ALK"/>
    <property type="match status" value="1"/>
</dbReference>
<evidence type="ECO:0000313" key="4">
    <source>
        <dbReference type="EMBL" id="QBM87263.1"/>
    </source>
</evidence>
<dbReference type="GO" id="GO:0008270">
    <property type="term" value="F:zinc ion binding"/>
    <property type="evidence" value="ECO:0007669"/>
    <property type="project" value="InterPro"/>
</dbReference>
<gene>
    <name evidence="4" type="primary">MPUL0B04630</name>
    <name evidence="4" type="ORF">METSCH_B04630</name>
</gene>
<proteinExistence type="predicted"/>
<dbReference type="STRING" id="2163413.A0A4V1ADX8"/>
<protein>
    <submittedName>
        <fullName evidence="4">C3HC zinc finger-like</fullName>
    </submittedName>
</protein>
<evidence type="ECO:0000313" key="5">
    <source>
        <dbReference type="Proteomes" id="UP000292447"/>
    </source>
</evidence>
<dbReference type="EMBL" id="CP034457">
    <property type="protein sequence ID" value="QBM87263.1"/>
    <property type="molecule type" value="Genomic_DNA"/>
</dbReference>
<evidence type="ECO:0000256" key="2">
    <source>
        <dbReference type="ARBA" id="ARBA00023242"/>
    </source>
</evidence>
<name>A0A4V1ADX8_9ASCO</name>
<sequence length="474" mass="54445">MKYSEAVLGTPKVLDQCLDALSKPDNKLAPLELLKASTPAKWASHPDIQFFSSVKKKNHYNYHKSKRTMELSHGLEPGSTRKKSNFDPFSRDLLLLRLRSYTALNWEIPHSKQNHLLLTELFCSAHGWECDPVSRHNTFKNSLRCTGCDHQLVLRFNSLDQQPDFAPCEFDLDDIQELNSRLKELYLDQIKLTAHAALCPWRNFACPLVGTYYLTPHVTATNEKLISAYLALLHKLYRNLAIADHYAHALLALAPRDAILDLTAFIKVSNLWLLSRYFKDSKENFGPVLEKTLPSWAYVLAAMGWDLHVQVFQAQTVPLLACTMCNQRIFLHSEFLEKTGFREHNDILEATQKSLNYERDLCNENVGQGDRHNFGTIENGDSNHSGLAGHKEWCAVVKDLGETPYFSYFYDMILNLEAHIGPEGQYVNTEDDFKEVSDKDNSRHHETRKRGLDVRESLDRFLKLRKLYFADANP</sequence>
<dbReference type="Pfam" id="PF07967">
    <property type="entry name" value="zf-C3HC"/>
    <property type="match status" value="1"/>
</dbReference>
<evidence type="ECO:0000256" key="1">
    <source>
        <dbReference type="ARBA" id="ARBA00004123"/>
    </source>
</evidence>
<dbReference type="GO" id="GO:0005634">
    <property type="term" value="C:nucleus"/>
    <property type="evidence" value="ECO:0007669"/>
    <property type="project" value="UniProtKB-SubCell"/>
</dbReference>
<keyword evidence="5" id="KW-1185">Reference proteome</keyword>
<organism evidence="4 5">
    <name type="scientific">Metschnikowia aff. pulcherrima</name>
    <dbReference type="NCBI Taxonomy" id="2163413"/>
    <lineage>
        <taxon>Eukaryota</taxon>
        <taxon>Fungi</taxon>
        <taxon>Dikarya</taxon>
        <taxon>Ascomycota</taxon>
        <taxon>Saccharomycotina</taxon>
        <taxon>Pichiomycetes</taxon>
        <taxon>Metschnikowiaceae</taxon>
        <taxon>Metschnikowia</taxon>
    </lineage>
</organism>
<evidence type="ECO:0000259" key="3">
    <source>
        <dbReference type="Pfam" id="PF07967"/>
    </source>
</evidence>
<dbReference type="PANTHER" id="PTHR15835:SF6">
    <property type="entry name" value="ZINC FINGER C3HC-TYPE PROTEIN 1"/>
    <property type="match status" value="1"/>
</dbReference>
<comment type="subcellular location">
    <subcellularLocation>
        <location evidence="1">Nucleus</location>
    </subcellularLocation>
</comment>
<feature type="domain" description="C3HC-type" evidence="3">
    <location>
        <begin position="88"/>
        <end position="239"/>
    </location>
</feature>
<dbReference type="Proteomes" id="UP000292447">
    <property type="component" value="Chromosome II"/>
</dbReference>
<dbReference type="InterPro" id="IPR012935">
    <property type="entry name" value="NuBaID_N"/>
</dbReference>
<reference evidence="5" key="1">
    <citation type="submission" date="2019-03" db="EMBL/GenBank/DDBJ databases">
        <title>Snf2 controls pulcherriminic acid biosynthesis and connects pigmentation and antifungal activity of the yeast Metschnikowia pulcherrima.</title>
        <authorList>
            <person name="Gore-Lloyd D."/>
            <person name="Sumann I."/>
            <person name="Brachmann A.O."/>
            <person name="Schneeberger K."/>
            <person name="Ortiz-Merino R.A."/>
            <person name="Moreno-Beltran M."/>
            <person name="Schlaefli M."/>
            <person name="Kirner P."/>
            <person name="Santos Kron A."/>
            <person name="Wolfe K.H."/>
            <person name="Piel J."/>
            <person name="Ahrens C.H."/>
            <person name="Henk D."/>
            <person name="Freimoser F.M."/>
        </authorList>
    </citation>
    <scope>NUCLEOTIDE SEQUENCE [LARGE SCALE GENOMIC DNA]</scope>
    <source>
        <strain evidence="5">APC 1.2</strain>
    </source>
</reference>
<dbReference type="AlphaFoldDB" id="A0A4V1ADX8"/>
<accession>A0A4V1ADX8</accession>